<keyword evidence="3" id="KW-1185">Reference proteome</keyword>
<accession>A0ABW4AMQ5</accession>
<reference evidence="3" key="1">
    <citation type="journal article" date="2019" name="Int. J. Syst. Evol. Microbiol.">
        <title>The Global Catalogue of Microorganisms (GCM) 10K type strain sequencing project: providing services to taxonomists for standard genome sequencing and annotation.</title>
        <authorList>
            <consortium name="The Broad Institute Genomics Platform"/>
            <consortium name="The Broad Institute Genome Sequencing Center for Infectious Disease"/>
            <person name="Wu L."/>
            <person name="Ma J."/>
        </authorList>
    </citation>
    <scope>NUCLEOTIDE SEQUENCE [LARGE SCALE GENOMIC DNA]</scope>
    <source>
        <strain evidence="3">CCM 7526</strain>
    </source>
</reference>
<gene>
    <name evidence="2" type="ORF">ACFQ5G_42645</name>
</gene>
<sequence>MHRITKIATFALAATSVAVAIPSTAMAAANPVEGYTRTDTGWTAYTFQRHDVNGGTITFKPNNLSSGGVCIRLKSVRTGAIFSDTICWTDHSTRTLATGVLAGTVFTIQARKQASGTDTFWSGTMNY</sequence>
<proteinExistence type="predicted"/>
<dbReference type="RefSeq" id="WP_317795829.1">
    <property type="nucleotide sequence ID" value="NZ_AP028461.1"/>
</dbReference>
<feature type="chain" id="PRO_5045064391" evidence="1">
    <location>
        <begin position="28"/>
        <end position="127"/>
    </location>
</feature>
<comment type="caution">
    <text evidence="2">The sequence shown here is derived from an EMBL/GenBank/DDBJ whole genome shotgun (WGS) entry which is preliminary data.</text>
</comment>
<feature type="signal peptide" evidence="1">
    <location>
        <begin position="1"/>
        <end position="27"/>
    </location>
</feature>
<protein>
    <submittedName>
        <fullName evidence="2">Uncharacterized protein</fullName>
    </submittedName>
</protein>
<evidence type="ECO:0000313" key="2">
    <source>
        <dbReference type="EMBL" id="MFD1372064.1"/>
    </source>
</evidence>
<evidence type="ECO:0000256" key="1">
    <source>
        <dbReference type="SAM" id="SignalP"/>
    </source>
</evidence>
<evidence type="ECO:0000313" key="3">
    <source>
        <dbReference type="Proteomes" id="UP001597183"/>
    </source>
</evidence>
<keyword evidence="1" id="KW-0732">Signal</keyword>
<dbReference type="EMBL" id="JBHTMK010000054">
    <property type="protein sequence ID" value="MFD1372064.1"/>
    <property type="molecule type" value="Genomic_DNA"/>
</dbReference>
<organism evidence="2 3">
    <name type="scientific">Actinoplanes sichuanensis</name>
    <dbReference type="NCBI Taxonomy" id="512349"/>
    <lineage>
        <taxon>Bacteria</taxon>
        <taxon>Bacillati</taxon>
        <taxon>Actinomycetota</taxon>
        <taxon>Actinomycetes</taxon>
        <taxon>Micromonosporales</taxon>
        <taxon>Micromonosporaceae</taxon>
        <taxon>Actinoplanes</taxon>
    </lineage>
</organism>
<dbReference type="Proteomes" id="UP001597183">
    <property type="component" value="Unassembled WGS sequence"/>
</dbReference>
<name>A0ABW4AMQ5_9ACTN</name>